<feature type="transmembrane region" description="Helical" evidence="1">
    <location>
        <begin position="135"/>
        <end position="153"/>
    </location>
</feature>
<feature type="transmembrane region" description="Helical" evidence="1">
    <location>
        <begin position="160"/>
        <end position="177"/>
    </location>
</feature>
<name>A0ABY3RFU3_9BRAD</name>
<proteinExistence type="predicted"/>
<evidence type="ECO:0000313" key="2">
    <source>
        <dbReference type="EMBL" id="UFZ06324.1"/>
    </source>
</evidence>
<keyword evidence="1" id="KW-0472">Membrane</keyword>
<dbReference type="EMBL" id="CP088156">
    <property type="protein sequence ID" value="UFZ06324.1"/>
    <property type="molecule type" value="Genomic_DNA"/>
</dbReference>
<keyword evidence="3" id="KW-1185">Reference proteome</keyword>
<protein>
    <submittedName>
        <fullName evidence="2">Uncharacterized protein</fullName>
    </submittedName>
</protein>
<feature type="transmembrane region" description="Helical" evidence="1">
    <location>
        <begin position="6"/>
        <end position="24"/>
    </location>
</feature>
<feature type="transmembrane region" description="Helical" evidence="1">
    <location>
        <begin position="66"/>
        <end position="88"/>
    </location>
</feature>
<keyword evidence="1" id="KW-1133">Transmembrane helix</keyword>
<dbReference type="RefSeq" id="WP_231325356.1">
    <property type="nucleotide sequence ID" value="NZ_CP088156.1"/>
</dbReference>
<evidence type="ECO:0000313" key="3">
    <source>
        <dbReference type="Proteomes" id="UP001431010"/>
    </source>
</evidence>
<dbReference type="Proteomes" id="UP001431010">
    <property type="component" value="Chromosome"/>
</dbReference>
<feature type="transmembrane region" description="Helical" evidence="1">
    <location>
        <begin position="100"/>
        <end position="123"/>
    </location>
</feature>
<evidence type="ECO:0000256" key="1">
    <source>
        <dbReference type="SAM" id="Phobius"/>
    </source>
</evidence>
<accession>A0ABY3RFU3</accession>
<reference evidence="2" key="1">
    <citation type="journal article" date="2024" name="Antonie Van Leeuwenhoek">
        <title>Bradyrhizobium ontarionense sp. nov., a novel bacterial symbiont isolated from Aeschynomene indica (Indian jointvetch), harbours photosynthesis, nitrogen fixation and nitrous oxide (N2O) reductase genes.</title>
        <authorList>
            <person name="Bromfield E.S.P."/>
            <person name="Cloutier S."/>
        </authorList>
    </citation>
    <scope>NUCLEOTIDE SEQUENCE</scope>
    <source>
        <strain evidence="2">A19</strain>
    </source>
</reference>
<sequence>MDSVIQSLEAVLVGFVCALPYIWNERYIPRVLLSAFAPVLFQLLLSWSLRGAWFAVFRDFEFNGDLLLAILGGLCAAQVRLVLARWGVRTERDRGLIDRLSSLPSGLLVLLSLAAAVLATYLAIEATSGLEWGSYAAIVIVIMCAVICLASLYRLKTIAFVWTAAAGGYLGSFAAAVHRDWDIITATASHHHYDYATEMLMLPEYFYFACVGALAAGLMIGFSLITLKLWDRQAVEPAAPSC</sequence>
<feature type="transmembrane region" description="Helical" evidence="1">
    <location>
        <begin position="31"/>
        <end position="54"/>
    </location>
</feature>
<keyword evidence="1" id="KW-0812">Transmembrane</keyword>
<gene>
    <name evidence="2" type="ORF">LQG66_08495</name>
</gene>
<feature type="transmembrane region" description="Helical" evidence="1">
    <location>
        <begin position="205"/>
        <end position="227"/>
    </location>
</feature>
<organism evidence="2 3">
    <name type="scientific">Bradyrhizobium ontarionense</name>
    <dbReference type="NCBI Taxonomy" id="2898149"/>
    <lineage>
        <taxon>Bacteria</taxon>
        <taxon>Pseudomonadati</taxon>
        <taxon>Pseudomonadota</taxon>
        <taxon>Alphaproteobacteria</taxon>
        <taxon>Hyphomicrobiales</taxon>
        <taxon>Nitrobacteraceae</taxon>
        <taxon>Bradyrhizobium</taxon>
    </lineage>
</organism>